<feature type="domain" description="Metallo-beta-lactamase" evidence="1">
    <location>
        <begin position="27"/>
        <end position="191"/>
    </location>
</feature>
<evidence type="ECO:0000313" key="3">
    <source>
        <dbReference type="Proteomes" id="UP001595859"/>
    </source>
</evidence>
<dbReference type="PANTHER" id="PTHR46233">
    <property type="entry name" value="HYDROXYACYLGLUTATHIONE HYDROLASE GLOC"/>
    <property type="match status" value="1"/>
</dbReference>
<organism evidence="2 3">
    <name type="scientific">Actinophytocola glycyrrhizae</name>
    <dbReference type="NCBI Taxonomy" id="2044873"/>
    <lineage>
        <taxon>Bacteria</taxon>
        <taxon>Bacillati</taxon>
        <taxon>Actinomycetota</taxon>
        <taxon>Actinomycetes</taxon>
        <taxon>Pseudonocardiales</taxon>
        <taxon>Pseudonocardiaceae</taxon>
    </lineage>
</organism>
<keyword evidence="3" id="KW-1185">Reference proteome</keyword>
<dbReference type="Pfam" id="PF00753">
    <property type="entry name" value="Lactamase_B"/>
    <property type="match status" value="1"/>
</dbReference>
<dbReference type="RefSeq" id="WP_378062572.1">
    <property type="nucleotide sequence ID" value="NZ_JBHSIS010000035.1"/>
</dbReference>
<dbReference type="CDD" id="cd06262">
    <property type="entry name" value="metallo-hydrolase-like_MBL-fold"/>
    <property type="match status" value="1"/>
</dbReference>
<reference evidence="3" key="1">
    <citation type="journal article" date="2019" name="Int. J. Syst. Evol. Microbiol.">
        <title>The Global Catalogue of Microorganisms (GCM) 10K type strain sequencing project: providing services to taxonomists for standard genome sequencing and annotation.</title>
        <authorList>
            <consortium name="The Broad Institute Genomics Platform"/>
            <consortium name="The Broad Institute Genome Sequencing Center for Infectious Disease"/>
            <person name="Wu L."/>
            <person name="Ma J."/>
        </authorList>
    </citation>
    <scope>NUCLEOTIDE SEQUENCE [LARGE SCALE GENOMIC DNA]</scope>
    <source>
        <strain evidence="3">ZS-22-S1</strain>
    </source>
</reference>
<gene>
    <name evidence="2" type="ORF">ACFPCV_38775</name>
</gene>
<comment type="caution">
    <text evidence="2">The sequence shown here is derived from an EMBL/GenBank/DDBJ whole genome shotgun (WGS) entry which is preliminary data.</text>
</comment>
<dbReference type="Gene3D" id="3.60.15.10">
    <property type="entry name" value="Ribonuclease Z/Hydroxyacylglutathione hydrolase-like"/>
    <property type="match status" value="1"/>
</dbReference>
<evidence type="ECO:0000259" key="1">
    <source>
        <dbReference type="SMART" id="SM00849"/>
    </source>
</evidence>
<dbReference type="EMBL" id="JBHSIS010000035">
    <property type="protein sequence ID" value="MFC4859473.1"/>
    <property type="molecule type" value="Genomic_DNA"/>
</dbReference>
<dbReference type="SUPFAM" id="SSF56281">
    <property type="entry name" value="Metallo-hydrolase/oxidoreductase"/>
    <property type="match status" value="1"/>
</dbReference>
<dbReference type="InterPro" id="IPR001279">
    <property type="entry name" value="Metallo-B-lactamas"/>
</dbReference>
<dbReference type="Proteomes" id="UP001595859">
    <property type="component" value="Unassembled WGS sequence"/>
</dbReference>
<protein>
    <submittedName>
        <fullName evidence="2">MBL fold metallo-hydrolase</fullName>
    </submittedName>
</protein>
<dbReference type="InterPro" id="IPR036866">
    <property type="entry name" value="RibonucZ/Hydroxyglut_hydro"/>
</dbReference>
<dbReference type="PANTHER" id="PTHR46233:SF1">
    <property type="entry name" value="CONSERVED PROTEIN"/>
    <property type="match status" value="1"/>
</dbReference>
<proteinExistence type="predicted"/>
<sequence>MGERQERPAVLELRDVVIEQLSVGPGDNNCYLLRCRATDEQLMIDAASEPERLLEMCGGRLDSVVTTHQHWDHWQNALPQVVAATGARTHAGEPDIPGITVPTDVPLHDGDVVSCGEIDLTVIRLTGHTPGSVALLYDDPGGHPHLFTGDSLFPGGPGRTTKPENFTSLMNDLESRVFGKLPDDTWFYPGHGDDSTLGEERPKLDEWRARGW</sequence>
<accession>A0ABV9SGC9</accession>
<name>A0ABV9SGC9_9PSEU</name>
<dbReference type="InterPro" id="IPR051453">
    <property type="entry name" value="MBL_Glyoxalase_II"/>
</dbReference>
<dbReference type="SMART" id="SM00849">
    <property type="entry name" value="Lactamase_B"/>
    <property type="match status" value="1"/>
</dbReference>
<evidence type="ECO:0000313" key="2">
    <source>
        <dbReference type="EMBL" id="MFC4859473.1"/>
    </source>
</evidence>